<feature type="chain" id="PRO_5006059407" evidence="1">
    <location>
        <begin position="26"/>
        <end position="713"/>
    </location>
</feature>
<dbReference type="EMBL" id="CCYA01000240">
    <property type="protein sequence ID" value="CEH14221.1"/>
    <property type="molecule type" value="Genomic_DNA"/>
</dbReference>
<name>A0A0P1BDH2_9BASI</name>
<organism evidence="2 3">
    <name type="scientific">Ceraceosorus bombacis</name>
    <dbReference type="NCBI Taxonomy" id="401625"/>
    <lineage>
        <taxon>Eukaryota</taxon>
        <taxon>Fungi</taxon>
        <taxon>Dikarya</taxon>
        <taxon>Basidiomycota</taxon>
        <taxon>Ustilaginomycotina</taxon>
        <taxon>Exobasidiomycetes</taxon>
        <taxon>Ceraceosorales</taxon>
        <taxon>Ceraceosoraceae</taxon>
        <taxon>Ceraceosorus</taxon>
    </lineage>
</organism>
<evidence type="ECO:0000313" key="2">
    <source>
        <dbReference type="EMBL" id="CEH14221.1"/>
    </source>
</evidence>
<accession>A0A0P1BDH2</accession>
<feature type="signal peptide" evidence="1">
    <location>
        <begin position="1"/>
        <end position="25"/>
    </location>
</feature>
<proteinExistence type="predicted"/>
<keyword evidence="1" id="KW-0732">Signal</keyword>
<dbReference type="AlphaFoldDB" id="A0A0P1BDH2"/>
<dbReference type="OrthoDB" id="10290621at2759"/>
<evidence type="ECO:0000256" key="1">
    <source>
        <dbReference type="SAM" id="SignalP"/>
    </source>
</evidence>
<dbReference type="Proteomes" id="UP000054845">
    <property type="component" value="Unassembled WGS sequence"/>
</dbReference>
<sequence length="713" mass="80559">MKFWIVLFPIVVLCSLASLSDFVYASPPLAAKWQSVADALAIPQERGKVLARSPSTSTPPILEKRCEAARAAIAQCLASAKEKAKRLLFGEPDPYHGLDFAISYRHPNDWYTDGERRAHVIMSMKDNGVRNGQGGRRRLRNPISVEPLSAQARWTANRIKWQAEDPLEEPDAQLMHQEQGDWFLPPGGHHAHIERRDLVRAAPRVVLQKRCGPATAAIIGCLIEAKEAAKRLFRLGQRQPNLYQGLEHAVSWRHPNEWYLDGQRRAHVLVKLKDNGVRNGQEGGPRLRRPISLEPVGDEDRTVLTKVKWKPEDPLAQPDTQLMQQELRQFALLRQRSVPGAAPSAIERRCIQGALGRCTQYAQKLLGLSNDTRDAVRAAEQRAQVLPNEEARHGGARRSPERNGPVRTWRSIWFDHPRWMYVSDRRGEASVFIRTKDNGRRNGEDGVRRRRHPIAIDGDIYKSRLNRAGVKWTFERPQEHQHLERRDGAGSSSPVLHKRCVLTALRQCIRYVFDSRVNEERSGARLPLLGRGSRHDPTRTPDVYKGFAVAHVMPNLPESSTTRSVDIWVGAEDNEVRNGDRSARKRNPIAVDRATLGSRLARTKVRWEIQRVPPPQLRNPSNAQQMIRRRNVLQGGKTMKRALGIGDDAGLVKRGGTVKYAPSRDRSSSLTRRCFRVAFENCKDAVSEVLFGPSVEKQIAALTRAPVSQKNKN</sequence>
<protein>
    <submittedName>
        <fullName evidence="2">Uncharacterized protein</fullName>
    </submittedName>
</protein>
<evidence type="ECO:0000313" key="3">
    <source>
        <dbReference type="Proteomes" id="UP000054845"/>
    </source>
</evidence>
<reference evidence="2 3" key="1">
    <citation type="submission" date="2014-09" db="EMBL/GenBank/DDBJ databases">
        <authorList>
            <person name="Magalhaes I.L.F."/>
            <person name="Oliveira U."/>
            <person name="Santos F.R."/>
            <person name="Vidigal T.H.D.A."/>
            <person name="Brescovit A.D."/>
            <person name="Santos A.J."/>
        </authorList>
    </citation>
    <scope>NUCLEOTIDE SEQUENCE [LARGE SCALE GENOMIC DNA]</scope>
</reference>
<keyword evidence="3" id="KW-1185">Reference proteome</keyword>